<keyword evidence="5 9" id="KW-1133">Transmembrane helix</keyword>
<dbReference type="GO" id="GO:0003954">
    <property type="term" value="F:NADH dehydrogenase activity"/>
    <property type="evidence" value="ECO:0007669"/>
    <property type="project" value="TreeGrafter"/>
</dbReference>
<dbReference type="Pfam" id="PF00146">
    <property type="entry name" value="NADHdh"/>
    <property type="match status" value="1"/>
</dbReference>
<feature type="transmembrane region" description="Helical" evidence="9">
    <location>
        <begin position="110"/>
        <end position="131"/>
    </location>
</feature>
<evidence type="ECO:0000256" key="4">
    <source>
        <dbReference type="ARBA" id="ARBA00022692"/>
    </source>
</evidence>
<accession>A0A6H0YBB5</accession>
<comment type="similarity">
    <text evidence="2 7">Belongs to the complex I subunit 1 family.</text>
</comment>
<comment type="subcellular location">
    <subcellularLocation>
        <location evidence="1">Membrane</location>
        <topology evidence="1">Multi-pass membrane protein</topology>
    </subcellularLocation>
    <subcellularLocation>
        <location evidence="7">Mitochondrion inner membrane</location>
        <topology evidence="7">Multi-pass membrane protein</topology>
    </subcellularLocation>
</comment>
<gene>
    <name evidence="10" type="primary">nad1</name>
</gene>
<dbReference type="PANTHER" id="PTHR11432">
    <property type="entry name" value="NADH DEHYDROGENASE SUBUNIT 1"/>
    <property type="match status" value="1"/>
</dbReference>
<evidence type="ECO:0000313" key="10">
    <source>
        <dbReference type="EMBL" id="QIX04655.1"/>
    </source>
</evidence>
<keyword evidence="4 7" id="KW-0812">Transmembrane</keyword>
<sequence>MYFLSVLCCFLSSFLAFMLIMLFVAFFILSERKILGYAQLRKGPNKVGVVGLFQSFADLSKLVFKFKSFAFRFRDWLSCVGVFLMIAVVCGYCVLFSLYDFGSGVNNWVLWFLVVSSLVGYGLLMLGWGSYSKFALVSCVRSAFGSLTFEACFMCVVVLLGLVSFDYSSEVLEENWLFCFFLPLVYLFWLLGVLCECNRTPFDYAESESELVSGLSVEYSGVPFTCLFASEYAIMFMFAFLTSLIFWGSGFLLGGVMFHIMLFIWFRASLPRSRYDVFIRFMWCSLVPVLLLAFFLAVYRY</sequence>
<feature type="transmembrane region" description="Helical" evidence="9">
    <location>
        <begin position="76"/>
        <end position="98"/>
    </location>
</feature>
<dbReference type="EMBL" id="MK685274">
    <property type="protein sequence ID" value="QIX04655.1"/>
    <property type="molecule type" value="Genomic_DNA"/>
</dbReference>
<reference evidence="10" key="2">
    <citation type="journal article" date="2020" name="Parasit. Vectors">
        <title>Molecular phylogenetics and mitogenomics of three avian dicrocoeliids (Digenea: Dicrocoeliidae) and comparison with mammalian dicrocoeliids.</title>
        <authorList>
            <person name="Suleman"/>
            <person name="Khan M.S."/>
            <person name="Tkach V.V."/>
            <person name="Muhammad N."/>
            <person name="Zhang D."/>
            <person name="Zhu X.Q."/>
            <person name="Ma J."/>
        </authorList>
    </citation>
    <scope>NUCLEOTIDE SEQUENCE</scope>
    <source>
        <strain evidence="10">PakDv2</strain>
    </source>
</reference>
<proteinExistence type="inferred from homology"/>
<dbReference type="InterPro" id="IPR001694">
    <property type="entry name" value="NADH_UbQ_OxRdtase_su1/FPO"/>
</dbReference>
<evidence type="ECO:0000256" key="2">
    <source>
        <dbReference type="ARBA" id="ARBA00010535"/>
    </source>
</evidence>
<evidence type="ECO:0000256" key="6">
    <source>
        <dbReference type="ARBA" id="ARBA00023136"/>
    </source>
</evidence>
<dbReference type="PROSITE" id="PS00668">
    <property type="entry name" value="COMPLEX1_ND1_2"/>
    <property type="match status" value="1"/>
</dbReference>
<feature type="transmembrane region" description="Helical" evidence="9">
    <location>
        <begin position="244"/>
        <end position="266"/>
    </location>
</feature>
<reference evidence="10" key="1">
    <citation type="submission" date="2019-03" db="EMBL/GenBank/DDBJ databases">
        <authorList>
            <person name="Suleman S."/>
            <person name="Ma J."/>
            <person name="Tkach V.V."/>
            <person name="Khan M.S."/>
            <person name="Muhammad N."/>
            <person name="Zhu X.Q."/>
        </authorList>
    </citation>
    <scope>NUCLEOTIDE SEQUENCE</scope>
    <source>
        <strain evidence="10">PakDv2</strain>
    </source>
</reference>
<feature type="transmembrane region" description="Helical" evidence="9">
    <location>
        <begin position="175"/>
        <end position="195"/>
    </location>
</feature>
<keyword evidence="6 9" id="KW-0472">Membrane</keyword>
<keyword evidence="7" id="KW-0520">NAD</keyword>
<evidence type="ECO:0000256" key="3">
    <source>
        <dbReference type="ARBA" id="ARBA00021009"/>
    </source>
</evidence>
<comment type="catalytic activity">
    <reaction evidence="8">
        <text>a ubiquinone + NADH + 5 H(+)(in) = a ubiquinol + NAD(+) + 4 H(+)(out)</text>
        <dbReference type="Rhea" id="RHEA:29091"/>
        <dbReference type="Rhea" id="RHEA-COMP:9565"/>
        <dbReference type="Rhea" id="RHEA-COMP:9566"/>
        <dbReference type="ChEBI" id="CHEBI:15378"/>
        <dbReference type="ChEBI" id="CHEBI:16389"/>
        <dbReference type="ChEBI" id="CHEBI:17976"/>
        <dbReference type="ChEBI" id="CHEBI:57540"/>
        <dbReference type="ChEBI" id="CHEBI:57945"/>
        <dbReference type="EC" id="7.1.1.2"/>
    </reaction>
</comment>
<dbReference type="AlphaFoldDB" id="A0A6H0YBB5"/>
<evidence type="ECO:0000256" key="7">
    <source>
        <dbReference type="RuleBase" id="RU000471"/>
    </source>
</evidence>
<dbReference type="GO" id="GO:0009060">
    <property type="term" value="P:aerobic respiration"/>
    <property type="evidence" value="ECO:0007669"/>
    <property type="project" value="TreeGrafter"/>
</dbReference>
<feature type="transmembrane region" description="Helical" evidence="9">
    <location>
        <begin position="143"/>
        <end position="163"/>
    </location>
</feature>
<dbReference type="PANTHER" id="PTHR11432:SF3">
    <property type="entry name" value="NADH-UBIQUINONE OXIDOREDUCTASE CHAIN 1"/>
    <property type="match status" value="1"/>
</dbReference>
<evidence type="ECO:0000256" key="9">
    <source>
        <dbReference type="SAM" id="Phobius"/>
    </source>
</evidence>
<feature type="transmembrane region" description="Helical" evidence="9">
    <location>
        <begin position="278"/>
        <end position="299"/>
    </location>
</feature>
<organism evidence="10">
    <name type="scientific">Lyperosomum longicauda</name>
    <dbReference type="NCBI Taxonomy" id="2714089"/>
    <lineage>
        <taxon>Eukaryota</taxon>
        <taxon>Metazoa</taxon>
        <taxon>Spiralia</taxon>
        <taxon>Lophotrochozoa</taxon>
        <taxon>Platyhelminthes</taxon>
        <taxon>Trematoda</taxon>
        <taxon>Digenea</taxon>
        <taxon>Plagiorchiida</taxon>
        <taxon>Xiphidiata</taxon>
        <taxon>Gorgoderoidea</taxon>
        <taxon>Dicrocoeliidae</taxon>
        <taxon>Lyperosomum</taxon>
    </lineage>
</organism>
<name>A0A6H0YBB5_9TREM</name>
<geneLocation type="mitochondrion" evidence="10"/>
<keyword evidence="8" id="KW-0830">Ubiquinone</keyword>
<evidence type="ECO:0000256" key="1">
    <source>
        <dbReference type="ARBA" id="ARBA00004141"/>
    </source>
</evidence>
<protein>
    <recommendedName>
        <fullName evidence="3 8">NADH-ubiquinone oxidoreductase chain 1</fullName>
        <ecNumber evidence="8">7.1.1.2</ecNumber>
    </recommendedName>
</protein>
<feature type="transmembrane region" description="Helical" evidence="9">
    <location>
        <begin position="7"/>
        <end position="27"/>
    </location>
</feature>
<dbReference type="GO" id="GO:0005743">
    <property type="term" value="C:mitochondrial inner membrane"/>
    <property type="evidence" value="ECO:0007669"/>
    <property type="project" value="UniProtKB-SubCell"/>
</dbReference>
<keyword evidence="8 10" id="KW-0496">Mitochondrion</keyword>
<evidence type="ECO:0000256" key="5">
    <source>
        <dbReference type="ARBA" id="ARBA00022989"/>
    </source>
</evidence>
<dbReference type="EC" id="7.1.1.2" evidence="8"/>
<dbReference type="GO" id="GO:0008137">
    <property type="term" value="F:NADH dehydrogenase (ubiquinone) activity"/>
    <property type="evidence" value="ECO:0007669"/>
    <property type="project" value="UniProtKB-EC"/>
</dbReference>
<evidence type="ECO:0000256" key="8">
    <source>
        <dbReference type="RuleBase" id="RU000473"/>
    </source>
</evidence>
<dbReference type="InterPro" id="IPR018086">
    <property type="entry name" value="NADH_UbQ_OxRdtase_su1_CS"/>
</dbReference>